<reference evidence="3 4" key="1">
    <citation type="submission" date="2023-07" db="EMBL/GenBank/DDBJ databases">
        <title>Sequencing the genomes of 1000 actinobacteria strains.</title>
        <authorList>
            <person name="Klenk H.-P."/>
        </authorList>
    </citation>
    <scope>NUCLEOTIDE SEQUENCE [LARGE SCALE GENOMIC DNA]</scope>
    <source>
        <strain evidence="3 4">GD13</strain>
    </source>
</reference>
<dbReference type="EMBL" id="JAUSQM010000001">
    <property type="protein sequence ID" value="MDP9820740.1"/>
    <property type="molecule type" value="Genomic_DNA"/>
</dbReference>
<proteinExistence type="predicted"/>
<dbReference type="Pfam" id="PF05580">
    <property type="entry name" value="Peptidase_S55"/>
    <property type="match status" value="1"/>
</dbReference>
<keyword evidence="1" id="KW-0732">Signal</keyword>
<evidence type="ECO:0000313" key="4">
    <source>
        <dbReference type="Proteomes" id="UP001240447"/>
    </source>
</evidence>
<protein>
    <recommendedName>
        <fullName evidence="2">Peptidase S55 domain-containing protein</fullName>
    </recommendedName>
</protein>
<evidence type="ECO:0000259" key="2">
    <source>
        <dbReference type="PROSITE" id="PS51494"/>
    </source>
</evidence>
<dbReference type="InterPro" id="IPR008763">
    <property type="entry name" value="Peptidase_S55"/>
</dbReference>
<dbReference type="RefSeq" id="WP_068124663.1">
    <property type="nucleotide sequence ID" value="NZ_CCXJ01000766.2"/>
</dbReference>
<comment type="caution">
    <text evidence="3">The sequence shown here is derived from an EMBL/GenBank/DDBJ whole genome shotgun (WGS) entry which is preliminary data.</text>
</comment>
<keyword evidence="4" id="KW-1185">Reference proteome</keyword>
<accession>A0ABT9NL32</accession>
<dbReference type="PROSITE" id="PS51494">
    <property type="entry name" value="SPOIVB"/>
    <property type="match status" value="1"/>
</dbReference>
<name>A0ABT9NL32_9ACTN</name>
<evidence type="ECO:0000256" key="1">
    <source>
        <dbReference type="SAM" id="SignalP"/>
    </source>
</evidence>
<dbReference type="Proteomes" id="UP001240447">
    <property type="component" value="Unassembled WGS sequence"/>
</dbReference>
<sequence length="592" mass="61369">MQKSFPGRVGLRRTAAVAALGLAATLTGVVLPGPAVSAPDERCPEVFPLADVAKGDAIEGLTVTSGTVPTGFTGTIKGVLEDGIAPDVDMIMADLESPELDRVGGIWEGMSGSPVYAEDGRLIGAVAYGLSYGPSKVAGITPASAMYALRSKTGAPAAPAAKVAIPRRQQAALASTGVSARQVRGGFSALPLPYGVSGLGAKRLSKAADAFDFAADRVFAAGAAPLAERAPAVRPVAGGNIAASLSYGDVSMVGTGTVTAVCGEEVIGFGHPMNFSGPTTLTMHNADAIYIQEDSTGAPFKVANPSAPIGTINQDRLAGILGPIGSIPATTPITSTVAMRDGSGSRIGETRATYLPAMGDIAASHLMANLDRVYDGWRAGSAEAGWTIRGTRSNGTPWTYSFADHWTDRADITFLPSVTLYEHAETLRTALGTKGTIDAITIDAKLSEELRTWSIVEVEAEVRRAGTWVPLQARKKIKARAGAVLRVRATLASVDNNLGRKVVRMTVRVPAKAKGAEGTLVVATAGVAPLAERVQGSGVDRAIARLQRSPRQSDLVAAVVATPRRTELVNRTVAPQNAKITGGKRIRVQILR</sequence>
<organism evidence="3 4">
    <name type="scientific">Nocardioides massiliensis</name>
    <dbReference type="NCBI Taxonomy" id="1325935"/>
    <lineage>
        <taxon>Bacteria</taxon>
        <taxon>Bacillati</taxon>
        <taxon>Actinomycetota</taxon>
        <taxon>Actinomycetes</taxon>
        <taxon>Propionibacteriales</taxon>
        <taxon>Nocardioidaceae</taxon>
        <taxon>Nocardioides</taxon>
    </lineage>
</organism>
<feature type="chain" id="PRO_5045449261" description="Peptidase S55 domain-containing protein" evidence="1">
    <location>
        <begin position="38"/>
        <end position="592"/>
    </location>
</feature>
<evidence type="ECO:0000313" key="3">
    <source>
        <dbReference type="EMBL" id="MDP9820740.1"/>
    </source>
</evidence>
<gene>
    <name evidence="3" type="ORF">J2S59_000549</name>
</gene>
<feature type="signal peptide" evidence="1">
    <location>
        <begin position="1"/>
        <end position="37"/>
    </location>
</feature>
<feature type="domain" description="Peptidase S55" evidence="2">
    <location>
        <begin position="1"/>
        <end position="162"/>
    </location>
</feature>